<evidence type="ECO:0000313" key="2">
    <source>
        <dbReference type="EMBL" id="EKC98956.1"/>
    </source>
</evidence>
<accession>K1VIJ7</accession>
<sequence length="774" mass="83833">MALAEKTRRAGYADAVLELWAKVQETGWLTDRSIWLATVTLRSIDRLLEMHKKRWEERPRDATLGDPLFLAASTMGDYETMAAVSRKLFNQTKLSIWARMAAYSTYCQALSSNPTPSSSTSSSSSTPSFAGEGAASTAEAAFPLCPEKSLVAASLFLKTLPAVEESVDVFWLRLAVLIGGREFGEARALLKKEGHCGALARRWVSMQAAAAIAAYDESLRASVWEDEFATAAAVLKADPEAQSNYAFYRHAVDAVILGGVDAAKARTLFEDLRGSVKDRSPALALLELDGRLRASGKGESMSEPEWRKALESYLDRWGAKWTAGSEVAGVSVGFERAADEIMAERAARFATHASEADFVALSVAELFALKSRKDGSLEEAQRLWTLYESGLQYGANLPKTDVQPADPLGLAAVEHLLRVHHASPPSDVPLQDAAVLLETIVANSPSAAGARLALVCVYRRLGAPGVAAAHVEKLKLSEVQLDALGWVFERADDLRVAREAYWNDFAGKAEAMYARSRADLPQYITHALEHESYSKIRGIQQLVSNLDRSVGQVSLDTELLLRDLVSGASLDSSMVKRLVKAGSATLVDNRVYDLTPSSLSGQTPDEAQALARALTPIASWVADDEAALDAPIENVEGAGLVAGLTQLAQALRAAVKEEGDAVPLSSVFPSSLSRTEVATLVGVSDRLVARMTEVLPTGKKKKNKNGQLRKARLFELRDALRSVREHIPAQDSEKMSEWSPTMGDEERRKDVGDRVAEGRQALSAAIEAALKEKK</sequence>
<protein>
    <submittedName>
        <fullName evidence="2">Uncharacterized protein</fullName>
    </submittedName>
</protein>
<proteinExistence type="predicted"/>
<dbReference type="OrthoDB" id="1874341at2759"/>
<dbReference type="HOGENOM" id="CLU_372631_0_0_1"/>
<dbReference type="Proteomes" id="UP000006757">
    <property type="component" value="Unassembled WGS sequence"/>
</dbReference>
<dbReference type="AlphaFoldDB" id="K1VIJ7"/>
<feature type="compositionally biased region" description="Basic and acidic residues" evidence="1">
    <location>
        <begin position="727"/>
        <end position="736"/>
    </location>
</feature>
<feature type="region of interest" description="Disordered" evidence="1">
    <location>
        <begin position="727"/>
        <end position="756"/>
    </location>
</feature>
<name>K1VIJ7_TRIAC</name>
<dbReference type="InterPro" id="IPR019183">
    <property type="entry name" value="NAA25_NatB_aux_su"/>
</dbReference>
<dbReference type="InParanoid" id="K1VIJ7"/>
<gene>
    <name evidence="2" type="ORF">A1Q2_06710</name>
</gene>
<evidence type="ECO:0000313" key="3">
    <source>
        <dbReference type="Proteomes" id="UP000006757"/>
    </source>
</evidence>
<evidence type="ECO:0000256" key="1">
    <source>
        <dbReference type="SAM" id="MobiDB-lite"/>
    </source>
</evidence>
<dbReference type="STRING" id="1220162.K1VIJ7"/>
<reference evidence="2 3" key="1">
    <citation type="journal article" date="2012" name="Eukaryot. Cell">
        <title>Genome sequence of the Trichosporon asahii environmental strain CBS 8904.</title>
        <authorList>
            <person name="Yang R.Y."/>
            <person name="Li H.T."/>
            <person name="Zhu H."/>
            <person name="Zhou G.P."/>
            <person name="Wang M."/>
            <person name="Wang L."/>
        </authorList>
    </citation>
    <scope>NUCLEOTIDE SEQUENCE [LARGE SCALE GENOMIC DNA]</scope>
    <source>
        <strain evidence="2 3">CBS 8904</strain>
    </source>
</reference>
<feature type="compositionally biased region" description="Basic and acidic residues" evidence="1">
    <location>
        <begin position="744"/>
        <end position="756"/>
    </location>
</feature>
<dbReference type="Pfam" id="PF09797">
    <property type="entry name" value="NatB_MDM20"/>
    <property type="match status" value="1"/>
</dbReference>
<dbReference type="EMBL" id="AMBO01000378">
    <property type="protein sequence ID" value="EKC98956.1"/>
    <property type="molecule type" value="Genomic_DNA"/>
</dbReference>
<dbReference type="OMA" id="RIFMIRI"/>
<comment type="caution">
    <text evidence="2">The sequence shown here is derived from an EMBL/GenBank/DDBJ whole genome shotgun (WGS) entry which is preliminary data.</text>
</comment>
<organism evidence="2 3">
    <name type="scientific">Trichosporon asahii var. asahii (strain CBS 8904)</name>
    <name type="common">Yeast</name>
    <dbReference type="NCBI Taxonomy" id="1220162"/>
    <lineage>
        <taxon>Eukaryota</taxon>
        <taxon>Fungi</taxon>
        <taxon>Dikarya</taxon>
        <taxon>Basidiomycota</taxon>
        <taxon>Agaricomycotina</taxon>
        <taxon>Tremellomycetes</taxon>
        <taxon>Trichosporonales</taxon>
        <taxon>Trichosporonaceae</taxon>
        <taxon>Trichosporon</taxon>
    </lineage>
</organism>
<dbReference type="eggNOG" id="KOG2053">
    <property type="taxonomic scope" value="Eukaryota"/>
</dbReference>
<keyword evidence="3" id="KW-1185">Reference proteome</keyword>